<evidence type="ECO:0000256" key="5">
    <source>
        <dbReference type="ARBA" id="ARBA00022695"/>
    </source>
</evidence>
<evidence type="ECO:0000256" key="9">
    <source>
        <dbReference type="ARBA" id="ARBA00023136"/>
    </source>
</evidence>
<dbReference type="EC" id="2.7.7.85" evidence="10"/>
<keyword evidence="6 10" id="KW-0547">Nucleotide-binding</keyword>
<evidence type="ECO:0000256" key="6">
    <source>
        <dbReference type="ARBA" id="ARBA00022741"/>
    </source>
</evidence>
<dbReference type="Pfam" id="PF02457">
    <property type="entry name" value="DAC"/>
    <property type="match status" value="1"/>
</dbReference>
<dbReference type="InterPro" id="IPR034701">
    <property type="entry name" value="CdaA"/>
</dbReference>
<accession>A0A1E5ILZ3</accession>
<dbReference type="InterPro" id="IPR045585">
    <property type="entry name" value="CdaA_N"/>
</dbReference>
<dbReference type="NCBIfam" id="TIGR00159">
    <property type="entry name" value="diadenylate cyclase CdaA"/>
    <property type="match status" value="1"/>
</dbReference>
<proteinExistence type="inferred from homology"/>
<feature type="transmembrane region" description="Helical" evidence="10">
    <location>
        <begin position="37"/>
        <end position="57"/>
    </location>
</feature>
<dbReference type="InterPro" id="IPR036888">
    <property type="entry name" value="DNA_integrity_DisA_N_sf"/>
</dbReference>
<evidence type="ECO:0000259" key="11">
    <source>
        <dbReference type="PROSITE" id="PS51794"/>
    </source>
</evidence>
<organism evidence="12 13">
    <name type="scientific">Endomicrobium trichonymphae</name>
    <dbReference type="NCBI Taxonomy" id="1408204"/>
    <lineage>
        <taxon>Bacteria</taxon>
        <taxon>Pseudomonadati</taxon>
        <taxon>Elusimicrobiota</taxon>
        <taxon>Endomicrobiia</taxon>
        <taxon>Endomicrobiales</taxon>
        <taxon>Endomicrobiaceae</taxon>
        <taxon>Candidatus Endomicrobiellum</taxon>
    </lineage>
</organism>
<comment type="function">
    <text evidence="10">Catalyzes the condensation of 2 ATP molecules into cyclic di-AMP (c-di-AMP), a second messenger used to regulate differing processes in different bacteria.</text>
</comment>
<evidence type="ECO:0000256" key="8">
    <source>
        <dbReference type="ARBA" id="ARBA00022989"/>
    </source>
</evidence>
<dbReference type="Proteomes" id="UP000095237">
    <property type="component" value="Unassembled WGS sequence"/>
</dbReference>
<keyword evidence="2 10" id="KW-1003">Cell membrane</keyword>
<reference evidence="12 13" key="1">
    <citation type="submission" date="2015-11" db="EMBL/GenBank/DDBJ databases">
        <title>Evidence for parallel genomic evolution in an endosymbiosis of termite gut flagellates.</title>
        <authorList>
            <person name="Zheng H."/>
        </authorList>
    </citation>
    <scope>NUCLEOTIDE SEQUENCE [LARGE SCALE GENOMIC DNA]</scope>
    <source>
        <strain evidence="12 13">CET450</strain>
    </source>
</reference>
<feature type="transmembrane region" description="Helical" evidence="10">
    <location>
        <begin position="63"/>
        <end position="82"/>
    </location>
</feature>
<dbReference type="PROSITE" id="PS51794">
    <property type="entry name" value="DAC"/>
    <property type="match status" value="1"/>
</dbReference>
<evidence type="ECO:0000256" key="4">
    <source>
        <dbReference type="ARBA" id="ARBA00022692"/>
    </source>
</evidence>
<dbReference type="SUPFAM" id="SSF143597">
    <property type="entry name" value="YojJ-like"/>
    <property type="match status" value="1"/>
</dbReference>
<keyword evidence="8 10" id="KW-1133">Transmembrane helix</keyword>
<evidence type="ECO:0000313" key="12">
    <source>
        <dbReference type="EMBL" id="OEG71133.1"/>
    </source>
</evidence>
<dbReference type="Gene3D" id="3.40.1700.10">
    <property type="entry name" value="DNA integrity scanning protein, DisA, N-terminal domain"/>
    <property type="match status" value="1"/>
</dbReference>
<comment type="caution">
    <text evidence="10">Lacks conserved residue(s) required for the propagation of feature annotation.</text>
</comment>
<dbReference type="InterPro" id="IPR050338">
    <property type="entry name" value="DisA"/>
</dbReference>
<comment type="subunit">
    <text evidence="10">Probably a homodimer.</text>
</comment>
<name>A0A1E5ILZ3_ENDTX</name>
<dbReference type="GO" id="GO:0004016">
    <property type="term" value="F:adenylate cyclase activity"/>
    <property type="evidence" value="ECO:0007669"/>
    <property type="project" value="UniProtKB-UniRule"/>
</dbReference>
<evidence type="ECO:0000256" key="7">
    <source>
        <dbReference type="ARBA" id="ARBA00022840"/>
    </source>
</evidence>
<dbReference type="EMBL" id="LNVX01000232">
    <property type="protein sequence ID" value="OEG71133.1"/>
    <property type="molecule type" value="Genomic_DNA"/>
</dbReference>
<keyword evidence="5 10" id="KW-0548">Nucleotidyltransferase</keyword>
<dbReference type="PANTHER" id="PTHR34185">
    <property type="entry name" value="DIADENYLATE CYCLASE"/>
    <property type="match status" value="1"/>
</dbReference>
<keyword evidence="7 10" id="KW-0067">ATP-binding</keyword>
<evidence type="ECO:0000256" key="2">
    <source>
        <dbReference type="ARBA" id="ARBA00022475"/>
    </source>
</evidence>
<dbReference type="InterPro" id="IPR014046">
    <property type="entry name" value="C-di-AMP_synthase"/>
</dbReference>
<evidence type="ECO:0000256" key="10">
    <source>
        <dbReference type="HAMAP-Rule" id="MF_01499"/>
    </source>
</evidence>
<protein>
    <recommendedName>
        <fullName evidence="10">Diadenylate cyclase</fullName>
        <shortName evidence="10">DAC</shortName>
        <ecNumber evidence="10">2.7.7.85</ecNumber>
    </recommendedName>
    <alternativeName>
        <fullName evidence="10">Cyclic-di-AMP synthase</fullName>
        <shortName evidence="10">c-di-AMP synthase</shortName>
    </alternativeName>
</protein>
<dbReference type="Pfam" id="PF19293">
    <property type="entry name" value="CdaA_N"/>
    <property type="match status" value="1"/>
</dbReference>
<keyword evidence="4 10" id="KW-0812">Transmembrane</keyword>
<dbReference type="GO" id="GO:0006171">
    <property type="term" value="P:cAMP biosynthetic process"/>
    <property type="evidence" value="ECO:0007669"/>
    <property type="project" value="InterPro"/>
</dbReference>
<evidence type="ECO:0000256" key="1">
    <source>
        <dbReference type="ARBA" id="ARBA00000877"/>
    </source>
</evidence>
<feature type="domain" description="DAC" evidence="11">
    <location>
        <begin position="83"/>
        <end position="242"/>
    </location>
</feature>
<evidence type="ECO:0000313" key="13">
    <source>
        <dbReference type="Proteomes" id="UP000095237"/>
    </source>
</evidence>
<comment type="caution">
    <text evidence="12">The sequence shown here is derived from an EMBL/GenBank/DDBJ whole genome shotgun (WGS) entry which is preliminary data.</text>
</comment>
<dbReference type="PANTHER" id="PTHR34185:SF1">
    <property type="entry name" value="DIADENYLATE CYCLASE"/>
    <property type="match status" value="1"/>
</dbReference>
<feature type="transmembrane region" description="Helical" evidence="10">
    <location>
        <begin position="12"/>
        <end position="30"/>
    </location>
</feature>
<evidence type="ECO:0000256" key="3">
    <source>
        <dbReference type="ARBA" id="ARBA00022679"/>
    </source>
</evidence>
<dbReference type="HAMAP" id="MF_01499">
    <property type="entry name" value="DacA"/>
    <property type="match status" value="1"/>
</dbReference>
<gene>
    <name evidence="10" type="primary">dacA</name>
    <name evidence="12" type="ORF">ATZ36_02880</name>
</gene>
<sequence length="255" mass="28112">MEAMLNIYNTYIVNILDIFIFAIIFYRIILIIKGTMAIQIVVGILFILGFTIVAEYVLHLRVLSWFLNRLWVTATVIFVVIFQPEIRNVLARIGGRLWGLKAKIKDSYITEIVEAVEDLSVSMSGGLVAIGNKIGLKNFTETGISLNADISKELLLSIFKNKSAPLHDGAIIIFNDKILAAGCLLPLFPLNHDTGVKIILGTRHRAALGLSEVTDAVIIVVSEETGRISVAYKGKLNCNISSAELREIISTTARL</sequence>
<dbReference type="AlphaFoldDB" id="A0A1E5ILZ3"/>
<comment type="similarity">
    <text evidence="10">Belongs to the adenylate cyclase family. DacA/CdaA subfamily.</text>
</comment>
<dbReference type="GO" id="GO:0106408">
    <property type="term" value="F:diadenylate cyclase activity"/>
    <property type="evidence" value="ECO:0007669"/>
    <property type="project" value="UniProtKB-EC"/>
</dbReference>
<dbReference type="PIRSF" id="PIRSF004793">
    <property type="entry name" value="UCP004793"/>
    <property type="match status" value="1"/>
</dbReference>
<keyword evidence="3 10" id="KW-0808">Transferase</keyword>
<dbReference type="InterPro" id="IPR003390">
    <property type="entry name" value="DNA_integrity_scan_DisA_N"/>
</dbReference>
<dbReference type="GO" id="GO:0005524">
    <property type="term" value="F:ATP binding"/>
    <property type="evidence" value="ECO:0007669"/>
    <property type="project" value="UniProtKB-UniRule"/>
</dbReference>
<comment type="catalytic activity">
    <reaction evidence="1 10">
        <text>2 ATP = 3',3'-c-di-AMP + 2 diphosphate</text>
        <dbReference type="Rhea" id="RHEA:35655"/>
        <dbReference type="ChEBI" id="CHEBI:30616"/>
        <dbReference type="ChEBI" id="CHEBI:33019"/>
        <dbReference type="ChEBI" id="CHEBI:71500"/>
        <dbReference type="EC" id="2.7.7.85"/>
    </reaction>
</comment>
<keyword evidence="9 10" id="KW-0472">Membrane</keyword>
<keyword evidence="13" id="KW-1185">Reference proteome</keyword>